<proteinExistence type="predicted"/>
<dbReference type="PANTHER" id="PTHR38133:SF1">
    <property type="entry name" value="SLR1429 PROTEIN"/>
    <property type="match status" value="1"/>
</dbReference>
<protein>
    <recommendedName>
        <fullName evidence="3">SWIM-type domain-containing protein</fullName>
    </recommendedName>
</protein>
<gene>
    <name evidence="1" type="ORF">JQS30_08150</name>
</gene>
<evidence type="ECO:0008006" key="3">
    <source>
        <dbReference type="Google" id="ProtNLM"/>
    </source>
</evidence>
<organism evidence="1 2">
    <name type="scientific">Natronoglycomyces albus</name>
    <dbReference type="NCBI Taxonomy" id="2811108"/>
    <lineage>
        <taxon>Bacteria</taxon>
        <taxon>Bacillati</taxon>
        <taxon>Actinomycetota</taxon>
        <taxon>Actinomycetes</taxon>
        <taxon>Glycomycetales</taxon>
        <taxon>Glycomycetaceae</taxon>
        <taxon>Natronoglycomyces</taxon>
    </lineage>
</organism>
<dbReference type="PANTHER" id="PTHR38133">
    <property type="entry name" value="SLR1429 PROTEIN"/>
    <property type="match status" value="1"/>
</dbReference>
<dbReference type="EMBL" id="CP070496">
    <property type="protein sequence ID" value="QSB06845.1"/>
    <property type="molecule type" value="Genomic_DNA"/>
</dbReference>
<evidence type="ECO:0000313" key="2">
    <source>
        <dbReference type="Proteomes" id="UP000662939"/>
    </source>
</evidence>
<dbReference type="Proteomes" id="UP000662939">
    <property type="component" value="Chromosome"/>
</dbReference>
<evidence type="ECO:0000313" key="1">
    <source>
        <dbReference type="EMBL" id="QSB06845.1"/>
    </source>
</evidence>
<accession>A0A895XU33</accession>
<dbReference type="KEGG" id="nav:JQS30_08150"/>
<sequence length="195" mass="21414">MSDNYGTTWWGRKWHRGLETIGLSYPDHRIVKGRAIAGRDGVEHLEITPGGVHAIVNDERDYPVSIEIDPYAKDQWDEALAAMGNSPSCVGALLAGALPKNIDDVLGHLGMILLPRKPRLGEDGSNLPQLRTSCPCSDPDAVCRHVIAVQLVSAARLDRDPFLVLLLRGGPTDNLPLRLRDARRMSHTSYFHPAA</sequence>
<keyword evidence="2" id="KW-1185">Reference proteome</keyword>
<name>A0A895XU33_9ACTN</name>
<dbReference type="AlphaFoldDB" id="A0A895XU33"/>
<dbReference type="RefSeq" id="WP_213172852.1">
    <property type="nucleotide sequence ID" value="NZ_CP070496.1"/>
</dbReference>
<reference evidence="1" key="1">
    <citation type="submission" date="2021-02" db="EMBL/GenBank/DDBJ databases">
        <title>Natronoglycomyces albus gen. nov., sp. nov, a haloalkaliphilic actinobacterium from a soda solonchak soil.</title>
        <authorList>
            <person name="Sorokin D.Y."/>
            <person name="Khijniak T.V."/>
            <person name="Zakharycheva A.P."/>
            <person name="Boueva O.V."/>
            <person name="Ariskina E.V."/>
            <person name="Hahnke R.L."/>
            <person name="Bunk B."/>
            <person name="Sproer C."/>
            <person name="Schumann P."/>
            <person name="Evtushenko L.I."/>
            <person name="Kublanov I.V."/>
        </authorList>
    </citation>
    <scope>NUCLEOTIDE SEQUENCE</scope>
    <source>
        <strain evidence="1">DSM 106290</strain>
    </source>
</reference>